<dbReference type="AlphaFoldDB" id="A0A9K3J5A9"/>
<dbReference type="Gramene" id="mRNA:HanXRQr2_Chr04g0146981">
    <property type="protein sequence ID" value="mRNA:HanXRQr2_Chr04g0146981"/>
    <property type="gene ID" value="HanXRQr2_Chr04g0146981"/>
</dbReference>
<protein>
    <recommendedName>
        <fullName evidence="3">FIST C-domain domain-containing protein</fullName>
    </recommendedName>
</protein>
<reference evidence="1" key="1">
    <citation type="journal article" date="2017" name="Nature">
        <title>The sunflower genome provides insights into oil metabolism, flowering and Asterid evolution.</title>
        <authorList>
            <person name="Badouin H."/>
            <person name="Gouzy J."/>
            <person name="Grassa C.J."/>
            <person name="Murat F."/>
            <person name="Staton S.E."/>
            <person name="Cottret L."/>
            <person name="Lelandais-Briere C."/>
            <person name="Owens G.L."/>
            <person name="Carrere S."/>
            <person name="Mayjonade B."/>
            <person name="Legrand L."/>
            <person name="Gill N."/>
            <person name="Kane N.C."/>
            <person name="Bowers J.E."/>
            <person name="Hubner S."/>
            <person name="Bellec A."/>
            <person name="Berard A."/>
            <person name="Berges H."/>
            <person name="Blanchet N."/>
            <person name="Boniface M.C."/>
            <person name="Brunel D."/>
            <person name="Catrice O."/>
            <person name="Chaidir N."/>
            <person name="Claudel C."/>
            <person name="Donnadieu C."/>
            <person name="Faraut T."/>
            <person name="Fievet G."/>
            <person name="Helmstetter N."/>
            <person name="King M."/>
            <person name="Knapp S.J."/>
            <person name="Lai Z."/>
            <person name="Le Paslier M.C."/>
            <person name="Lippi Y."/>
            <person name="Lorenzon L."/>
            <person name="Mandel J.R."/>
            <person name="Marage G."/>
            <person name="Marchand G."/>
            <person name="Marquand E."/>
            <person name="Bret-Mestries E."/>
            <person name="Morien E."/>
            <person name="Nambeesan S."/>
            <person name="Nguyen T."/>
            <person name="Pegot-Espagnet P."/>
            <person name="Pouilly N."/>
            <person name="Raftis F."/>
            <person name="Sallet E."/>
            <person name="Schiex T."/>
            <person name="Thomas J."/>
            <person name="Vandecasteele C."/>
            <person name="Vares D."/>
            <person name="Vear F."/>
            <person name="Vautrin S."/>
            <person name="Crespi M."/>
            <person name="Mangin B."/>
            <person name="Burke J.M."/>
            <person name="Salse J."/>
            <person name="Munos S."/>
            <person name="Vincourt P."/>
            <person name="Rieseberg L.H."/>
            <person name="Langlade N.B."/>
        </authorList>
    </citation>
    <scope>NUCLEOTIDE SEQUENCE</scope>
    <source>
        <tissue evidence="1">Leaves</tissue>
    </source>
</reference>
<evidence type="ECO:0008006" key="3">
    <source>
        <dbReference type="Google" id="ProtNLM"/>
    </source>
</evidence>
<dbReference type="PANTHER" id="PTHR14939:SF5">
    <property type="entry name" value="F-BOX ONLY PROTEIN 22"/>
    <property type="match status" value="1"/>
</dbReference>
<evidence type="ECO:0000313" key="2">
    <source>
        <dbReference type="Proteomes" id="UP000215914"/>
    </source>
</evidence>
<name>A0A9K3J5A9_HELAN</name>
<sequence>MYQKPSQFVKEITAFSTSISGCISPAAIIMFSKHQGCVVTAAMEKMGAYNIMSPETVIVGDYQCQFQHTIGRNCDAVALVFVMDRNKPLGIGETQFHAALSSGLLPIGHAYKVTRVKDNGFQTWLIARREGSHELLDANTIWNLAYEDPGVPIELRVYFGLEKDGRMTSFAFHEFFGDNAESLRVGGIGIKKGDTLRVYRPDSTTALSSIANVSNQMRTFKQGRTSGGDKWEVFGGLIFNSCDRGKFVHGQPNVDSSPFLDNFPGVTLGGTFCFGEVGRGYIKESQEQKLGHCCLHASSAVYLIMSYRP</sequence>
<evidence type="ECO:0000313" key="1">
    <source>
        <dbReference type="EMBL" id="KAF5808577.1"/>
    </source>
</evidence>
<reference evidence="1" key="2">
    <citation type="submission" date="2020-06" db="EMBL/GenBank/DDBJ databases">
        <title>Helianthus annuus Genome sequencing and assembly Release 2.</title>
        <authorList>
            <person name="Gouzy J."/>
            <person name="Langlade N."/>
            <person name="Munos S."/>
        </authorList>
    </citation>
    <scope>NUCLEOTIDE SEQUENCE</scope>
    <source>
        <tissue evidence="1">Leaves</tissue>
    </source>
</reference>
<dbReference type="GO" id="GO:0032436">
    <property type="term" value="P:positive regulation of proteasomal ubiquitin-dependent protein catabolic process"/>
    <property type="evidence" value="ECO:0000318"/>
    <property type="project" value="GO_Central"/>
</dbReference>
<keyword evidence="2" id="KW-1185">Reference proteome</keyword>
<dbReference type="PROSITE" id="PS51257">
    <property type="entry name" value="PROKAR_LIPOPROTEIN"/>
    <property type="match status" value="1"/>
</dbReference>
<comment type="caution">
    <text evidence="1">The sequence shown here is derived from an EMBL/GenBank/DDBJ whole genome shotgun (WGS) entry which is preliminary data.</text>
</comment>
<proteinExistence type="predicted"/>
<dbReference type="EMBL" id="MNCJ02000319">
    <property type="protein sequence ID" value="KAF5808577.1"/>
    <property type="molecule type" value="Genomic_DNA"/>
</dbReference>
<organism evidence="1 2">
    <name type="scientific">Helianthus annuus</name>
    <name type="common">Common sunflower</name>
    <dbReference type="NCBI Taxonomy" id="4232"/>
    <lineage>
        <taxon>Eukaryota</taxon>
        <taxon>Viridiplantae</taxon>
        <taxon>Streptophyta</taxon>
        <taxon>Embryophyta</taxon>
        <taxon>Tracheophyta</taxon>
        <taxon>Spermatophyta</taxon>
        <taxon>Magnoliopsida</taxon>
        <taxon>eudicotyledons</taxon>
        <taxon>Gunneridae</taxon>
        <taxon>Pentapetalae</taxon>
        <taxon>asterids</taxon>
        <taxon>campanulids</taxon>
        <taxon>Asterales</taxon>
        <taxon>Asteraceae</taxon>
        <taxon>Asteroideae</taxon>
        <taxon>Heliantheae alliance</taxon>
        <taxon>Heliantheae</taxon>
        <taxon>Helianthus</taxon>
    </lineage>
</organism>
<gene>
    <name evidence="1" type="ORF">HanXRQr2_Chr04g0146981</name>
</gene>
<dbReference type="GO" id="GO:0000209">
    <property type="term" value="P:protein polyubiquitination"/>
    <property type="evidence" value="ECO:0000318"/>
    <property type="project" value="GO_Central"/>
</dbReference>
<dbReference type="PANTHER" id="PTHR14939">
    <property type="entry name" value="F-BOX ONLY PROTEIN 22"/>
    <property type="match status" value="1"/>
</dbReference>
<accession>A0A9K3J5A9</accession>
<dbReference type="Proteomes" id="UP000215914">
    <property type="component" value="Unassembled WGS sequence"/>
</dbReference>